<accession>A0A0G0PXP9</accession>
<protein>
    <recommendedName>
        <fullName evidence="3">Calcium-binding protein</fullName>
    </recommendedName>
</protein>
<sequence length="289" mass="33562">MRILFVIPHFFNHQGTGNYGSTDKSAKQVRLNALIANLTVLYQLFGNSTYNLDIANRKARKINDIQNNITVVFCTYKSYHLLDHIPTPEKCLNYNIDDAAFDPMMLGFQCRRVLMDNFGKYDYYCYLEDDLIINDPWFFRKLEYYNNKNIYKSLLLPNRYESSLSSPVNKLYVDGNLRSDVTSKYQDVNENNELSLEIMGETFRFQKTLNPHSGCYFLNAAQIEYWAQQPEFLDVDTSFIGPLESAVTQGIMKTFDVYKPSDENADFLEIQHYGTRFLSLVGKTVTLSL</sequence>
<reference evidence="1 2" key="1">
    <citation type="journal article" date="2015" name="Nature">
        <title>rRNA introns, odd ribosomes, and small enigmatic genomes across a large radiation of phyla.</title>
        <authorList>
            <person name="Brown C.T."/>
            <person name="Hug L.A."/>
            <person name="Thomas B.C."/>
            <person name="Sharon I."/>
            <person name="Castelle C.J."/>
            <person name="Singh A."/>
            <person name="Wilkins M.J."/>
            <person name="Williams K.H."/>
            <person name="Banfield J.F."/>
        </authorList>
    </citation>
    <scope>NUCLEOTIDE SEQUENCE [LARGE SCALE GENOMIC DNA]</scope>
</reference>
<evidence type="ECO:0000313" key="1">
    <source>
        <dbReference type="EMBL" id="KKR02930.1"/>
    </source>
</evidence>
<gene>
    <name evidence="1" type="ORF">UT30_C0044G0001</name>
</gene>
<dbReference type="EMBL" id="LBWG01000044">
    <property type="protein sequence ID" value="KKR02930.1"/>
    <property type="molecule type" value="Genomic_DNA"/>
</dbReference>
<evidence type="ECO:0008006" key="3">
    <source>
        <dbReference type="Google" id="ProtNLM"/>
    </source>
</evidence>
<comment type="caution">
    <text evidence="1">The sequence shown here is derived from an EMBL/GenBank/DDBJ whole genome shotgun (WGS) entry which is preliminary data.</text>
</comment>
<evidence type="ECO:0000313" key="2">
    <source>
        <dbReference type="Proteomes" id="UP000033935"/>
    </source>
</evidence>
<dbReference type="PATRIC" id="fig|1618995.3.peg.1092"/>
<proteinExistence type="predicted"/>
<organism evidence="1 2">
    <name type="scientific">Candidatus Uhrbacteria bacterium GW2011_GWF2_39_13</name>
    <dbReference type="NCBI Taxonomy" id="1618995"/>
    <lineage>
        <taxon>Bacteria</taxon>
        <taxon>Candidatus Uhriibacteriota</taxon>
    </lineage>
</organism>
<dbReference type="AlphaFoldDB" id="A0A0G0PXP9"/>
<name>A0A0G0PXP9_9BACT</name>
<dbReference type="Proteomes" id="UP000033935">
    <property type="component" value="Unassembled WGS sequence"/>
</dbReference>